<sequence>MIEFGGGFKIPIHQVVPPGRGEQMLGQLYGVGAHEGPGKIKVAARLTFRDAAGRHWLRDKHGYLYEVKAPPR</sequence>
<evidence type="ECO:0000313" key="2">
    <source>
        <dbReference type="Proteomes" id="UP000306145"/>
    </source>
</evidence>
<dbReference type="OrthoDB" id="3292668at2"/>
<dbReference type="RefSeq" id="WP_139583805.1">
    <property type="nucleotide sequence ID" value="NZ_VDFY01000115.1"/>
</dbReference>
<protein>
    <submittedName>
        <fullName evidence="1">Uncharacterized protein</fullName>
    </submittedName>
</protein>
<comment type="caution">
    <text evidence="1">The sequence shown here is derived from an EMBL/GenBank/DDBJ whole genome shotgun (WGS) entry which is preliminary data.</text>
</comment>
<accession>A0A5C4QWC5</accession>
<dbReference type="Proteomes" id="UP000306145">
    <property type="component" value="Unassembled WGS sequence"/>
</dbReference>
<keyword evidence="2" id="KW-1185">Reference proteome</keyword>
<name>A0A5C4QWC5_9ACTN</name>
<organism evidence="1 2">
    <name type="scientific">Micromonospora orduensis</name>
    <dbReference type="NCBI Taxonomy" id="1420891"/>
    <lineage>
        <taxon>Bacteria</taxon>
        <taxon>Bacillati</taxon>
        <taxon>Actinomycetota</taxon>
        <taxon>Actinomycetes</taxon>
        <taxon>Micromonosporales</taxon>
        <taxon>Micromonosporaceae</taxon>
        <taxon>Micromonospora</taxon>
    </lineage>
</organism>
<proteinExistence type="predicted"/>
<reference evidence="1 2" key="1">
    <citation type="submission" date="2019-06" db="EMBL/GenBank/DDBJ databases">
        <title>Micromonospora ordensis sp. nov., isolated from deep marine sediment.</title>
        <authorList>
            <person name="Veyisoglu A."/>
            <person name="Carro L."/>
            <person name="Klenk H.-P."/>
            <person name="Sahin N."/>
        </authorList>
    </citation>
    <scope>NUCLEOTIDE SEQUENCE [LARGE SCALE GENOMIC DNA]</scope>
    <source>
        <strain evidence="1 2">S2509</strain>
    </source>
</reference>
<dbReference type="AlphaFoldDB" id="A0A5C4QWC5"/>
<dbReference type="EMBL" id="VDFY01000115">
    <property type="protein sequence ID" value="TNH30273.1"/>
    <property type="molecule type" value="Genomic_DNA"/>
</dbReference>
<evidence type="ECO:0000313" key="1">
    <source>
        <dbReference type="EMBL" id="TNH30273.1"/>
    </source>
</evidence>
<gene>
    <name evidence="1" type="ORF">FHG89_08450</name>
</gene>